<keyword evidence="4" id="KW-1133">Transmembrane helix</keyword>
<accession>A0A553GZ69</accession>
<dbReference type="RefSeq" id="WP_143488095.1">
    <property type="nucleotide sequence ID" value="NZ_VJOY01000006.1"/>
</dbReference>
<feature type="transmembrane region" description="Helical" evidence="4">
    <location>
        <begin position="61"/>
        <end position="77"/>
    </location>
</feature>
<feature type="transmembrane region" description="Helical" evidence="4">
    <location>
        <begin position="12"/>
        <end position="31"/>
    </location>
</feature>
<feature type="transmembrane region" description="Helical" evidence="4">
    <location>
        <begin position="118"/>
        <end position="137"/>
    </location>
</feature>
<dbReference type="Proteomes" id="UP000315235">
    <property type="component" value="Unassembled WGS sequence"/>
</dbReference>
<dbReference type="PANTHER" id="PTHR32303">
    <property type="entry name" value="QUINOPROTEIN ALCOHOL DEHYDROGENASE (CYTOCHROME C)"/>
    <property type="match status" value="1"/>
</dbReference>
<dbReference type="CDD" id="cd10280">
    <property type="entry name" value="PQQ_mGDH"/>
    <property type="match status" value="1"/>
</dbReference>
<dbReference type="SMART" id="SM00564">
    <property type="entry name" value="PQQ"/>
    <property type="match status" value="4"/>
</dbReference>
<keyword evidence="3 6" id="KW-0560">Oxidoreductase</keyword>
<keyword evidence="7" id="KW-1185">Reference proteome</keyword>
<evidence type="ECO:0000259" key="5">
    <source>
        <dbReference type="Pfam" id="PF01011"/>
    </source>
</evidence>
<dbReference type="GO" id="GO:0048038">
    <property type="term" value="F:quinone binding"/>
    <property type="evidence" value="ECO:0007669"/>
    <property type="project" value="InterPro"/>
</dbReference>
<evidence type="ECO:0000313" key="7">
    <source>
        <dbReference type="Proteomes" id="UP000315235"/>
    </source>
</evidence>
<dbReference type="InterPro" id="IPR017511">
    <property type="entry name" value="PQQ_mDH"/>
</dbReference>
<dbReference type="GO" id="GO:0016020">
    <property type="term" value="C:membrane"/>
    <property type="evidence" value="ECO:0007669"/>
    <property type="project" value="InterPro"/>
</dbReference>
<gene>
    <name evidence="6" type="ORF">FM069_09650</name>
</gene>
<evidence type="ECO:0000313" key="6">
    <source>
        <dbReference type="EMBL" id="TRX74793.1"/>
    </source>
</evidence>
<dbReference type="AlphaFoldDB" id="A0A553GZ69"/>
<dbReference type="Gene3D" id="2.140.10.10">
    <property type="entry name" value="Quinoprotein alcohol dehydrogenase-like superfamily"/>
    <property type="match status" value="1"/>
</dbReference>
<name>A0A553GZ69_9PSED</name>
<dbReference type="InterPro" id="IPR018391">
    <property type="entry name" value="PQQ_b-propeller_rpt"/>
</dbReference>
<organism evidence="6 7">
    <name type="scientific">Pseudomonas mangiferae</name>
    <dbReference type="NCBI Taxonomy" id="2593654"/>
    <lineage>
        <taxon>Bacteria</taxon>
        <taxon>Pseudomonadati</taxon>
        <taxon>Pseudomonadota</taxon>
        <taxon>Gammaproteobacteria</taxon>
        <taxon>Pseudomonadales</taxon>
        <taxon>Pseudomonadaceae</taxon>
        <taxon>Pseudomonas</taxon>
    </lineage>
</organism>
<feature type="transmembrane region" description="Helical" evidence="4">
    <location>
        <begin position="37"/>
        <end position="54"/>
    </location>
</feature>
<dbReference type="SUPFAM" id="SSF50998">
    <property type="entry name" value="Quinoprotein alcohol dehydrogenase-like"/>
    <property type="match status" value="1"/>
</dbReference>
<evidence type="ECO:0000256" key="1">
    <source>
        <dbReference type="ARBA" id="ARBA00001931"/>
    </source>
</evidence>
<dbReference type="Pfam" id="PF01011">
    <property type="entry name" value="PQQ"/>
    <property type="match status" value="1"/>
</dbReference>
<dbReference type="EMBL" id="VJOY01000006">
    <property type="protein sequence ID" value="TRX74793.1"/>
    <property type="molecule type" value="Genomic_DNA"/>
</dbReference>
<dbReference type="OrthoDB" id="9794322at2"/>
<proteinExistence type="inferred from homology"/>
<dbReference type="NCBIfam" id="TIGR03074">
    <property type="entry name" value="PQQ_membr_DH"/>
    <property type="match status" value="1"/>
</dbReference>
<dbReference type="InterPro" id="IPR002372">
    <property type="entry name" value="PQQ_rpt_dom"/>
</dbReference>
<dbReference type="EC" id="1.1.-.-" evidence="6"/>
<dbReference type="GO" id="GO:0008876">
    <property type="term" value="F:quinoprotein glucose dehydrogenase activity"/>
    <property type="evidence" value="ECO:0007669"/>
    <property type="project" value="TreeGrafter"/>
</dbReference>
<keyword evidence="4" id="KW-0472">Membrane</keyword>
<evidence type="ECO:0000256" key="2">
    <source>
        <dbReference type="ARBA" id="ARBA00008156"/>
    </source>
</evidence>
<sequence length="796" mass="87260">MPLAFRSTPVVTGALLVLSGLAFAVGGAWLLALGGSVYYLLAGLGLVAVGVLLLKGRRQALWLYGLLWVATLAWSLWEVGPDPWALEPRLLLPTLLGLYLLMPGVRRKLDGRRPVGRRGAWVLPLLGVLLVGSLFFAHPRPQPAPDLARVEAPVSDGVAEADWPFYGRTPRGERWSPLEQITPGNVTQLENAWTYRTGDQARDGENEHGYEFNVEVTPIKVGDLLYICTPHSQVIALDPDTGVERWRFDPKPQTGNNAYLACRGVSYYEAPAGTPCAQRIIAPVADARLMALDAHTGQLCDGFGEHGYVSLRRHLGAVPEGFHFVTSPPLVAQDRVILGGWIYDGQATHEPSGAVRAFDPVTGEIAWAWDVGRPDSPVVHPAASETFTRGTPNAWGVYTADVERGLVYLPTGNAVPDYYGAKRRPFDERYSSSVVALDIRSGAPRWTFQTLHHDLWDMDVPIGPTLVDLPQPNGASVPALVQTTKRGELFLLNRETGEPLADVEERPAPQGGLPEETVAPTQPYSVRMPSFAPPPVREQDTWGVTPFDQMLCRIQFRRMNYQGAFTPFVQDKPTLVYPAFDGVIDWQGASLDPLHRRLYANLSYIPFVAEVYAREDAERRGLVEPWDGKGTPPRPKDFAINPQYGTPYVVKVEPWLGILQAPCKAPPWGQLAAVDLDSRRIAWQHDVGTTRDTGPFGLHLNLPFPTGIFNIGGNLNTRSGLIFMGATADDYLRAFEASSGRELWKTRLPAGGQATPMTYLGKDGRQYVVIAAGGHGGLKTRSGDYLKAYALPAQGR</sequence>
<comment type="caution">
    <text evidence="6">The sequence shown here is derived from an EMBL/GenBank/DDBJ whole genome shotgun (WGS) entry which is preliminary data.</text>
</comment>
<keyword evidence="4" id="KW-0812">Transmembrane</keyword>
<feature type="transmembrane region" description="Helical" evidence="4">
    <location>
        <begin position="89"/>
        <end position="106"/>
    </location>
</feature>
<reference evidence="6 7" key="1">
    <citation type="submission" date="2019-07" db="EMBL/GenBank/DDBJ databases">
        <title>Pseudomonas mangiferae sp. nov., isolated from bark of mango tree in Thailand.</title>
        <authorList>
            <person name="Srisuk N."/>
            <person name="Anurat P."/>
        </authorList>
    </citation>
    <scope>NUCLEOTIDE SEQUENCE [LARGE SCALE GENOMIC DNA]</scope>
    <source>
        <strain evidence="6 7">DMKU_BBB3-04</strain>
    </source>
</reference>
<comment type="cofactor">
    <cofactor evidence="1">
        <name>pyrroloquinoline quinone</name>
        <dbReference type="ChEBI" id="CHEBI:58442"/>
    </cofactor>
</comment>
<evidence type="ECO:0000256" key="4">
    <source>
        <dbReference type="SAM" id="Phobius"/>
    </source>
</evidence>
<feature type="domain" description="Pyrrolo-quinoline quinone repeat" evidence="5">
    <location>
        <begin position="163"/>
        <end position="768"/>
    </location>
</feature>
<dbReference type="PANTHER" id="PTHR32303:SF4">
    <property type="entry name" value="QUINOPROTEIN GLUCOSE DEHYDROGENASE"/>
    <property type="match status" value="1"/>
</dbReference>
<comment type="similarity">
    <text evidence="2">Belongs to the bacterial PQQ dehydrogenase family.</text>
</comment>
<evidence type="ECO:0000256" key="3">
    <source>
        <dbReference type="ARBA" id="ARBA00023002"/>
    </source>
</evidence>
<protein>
    <submittedName>
        <fullName evidence="6">Membrane-bound PQQ-dependent dehydrogenase, glucose/quinate/shikimate family</fullName>
        <ecNumber evidence="6">1.1.-.-</ecNumber>
    </submittedName>
</protein>
<dbReference type="InterPro" id="IPR011047">
    <property type="entry name" value="Quinoprotein_ADH-like_sf"/>
</dbReference>